<keyword evidence="1" id="KW-0812">Transmembrane</keyword>
<reference evidence="3" key="1">
    <citation type="submission" date="2016-10" db="EMBL/GenBank/DDBJ databases">
        <authorList>
            <person name="Varghese N."/>
            <person name="Submissions S."/>
        </authorList>
    </citation>
    <scope>NUCLEOTIDE SEQUENCE [LARGE SCALE GENOMIC DNA]</scope>
    <source>
        <strain evidence="3">DSM 16108</strain>
    </source>
</reference>
<dbReference type="EMBL" id="FOSJ01000019">
    <property type="protein sequence ID" value="SFK26816.1"/>
    <property type="molecule type" value="Genomic_DNA"/>
</dbReference>
<dbReference type="Proteomes" id="UP000199589">
    <property type="component" value="Unassembled WGS sequence"/>
</dbReference>
<keyword evidence="1" id="KW-0472">Membrane</keyword>
<name>A0A1I3Y6H9_9LACT</name>
<protein>
    <submittedName>
        <fullName evidence="2">Uncharacterized protein</fullName>
    </submittedName>
</protein>
<feature type="transmembrane region" description="Helical" evidence="1">
    <location>
        <begin position="7"/>
        <end position="27"/>
    </location>
</feature>
<feature type="transmembrane region" description="Helical" evidence="1">
    <location>
        <begin position="60"/>
        <end position="78"/>
    </location>
</feature>
<accession>A0A1I3Y6H9</accession>
<dbReference type="RefSeq" id="WP_091897307.1">
    <property type="nucleotide sequence ID" value="NZ_FOSJ01000019.1"/>
</dbReference>
<sequence length="79" mass="8829">MKINGDKLLIIGLIASILSIIIGYLLWDILIPIQDYNLSTKEQLLEAQKEAAINPTLGRFLLHFGFIGLAITAIGYIWM</sequence>
<keyword evidence="3" id="KW-1185">Reference proteome</keyword>
<organism evidence="2 3">
    <name type="scientific">Marinilactibacillus piezotolerans</name>
    <dbReference type="NCBI Taxonomy" id="258723"/>
    <lineage>
        <taxon>Bacteria</taxon>
        <taxon>Bacillati</taxon>
        <taxon>Bacillota</taxon>
        <taxon>Bacilli</taxon>
        <taxon>Lactobacillales</taxon>
        <taxon>Carnobacteriaceae</taxon>
        <taxon>Marinilactibacillus</taxon>
    </lineage>
</organism>
<dbReference type="OrthoDB" id="2200439at2"/>
<keyword evidence="1" id="KW-1133">Transmembrane helix</keyword>
<dbReference type="AlphaFoldDB" id="A0A1I3Y6H9"/>
<proteinExistence type="predicted"/>
<evidence type="ECO:0000256" key="1">
    <source>
        <dbReference type="SAM" id="Phobius"/>
    </source>
</evidence>
<gene>
    <name evidence="2" type="ORF">SAMN04488569_101928</name>
</gene>
<evidence type="ECO:0000313" key="3">
    <source>
        <dbReference type="Proteomes" id="UP000199589"/>
    </source>
</evidence>
<evidence type="ECO:0000313" key="2">
    <source>
        <dbReference type="EMBL" id="SFK26816.1"/>
    </source>
</evidence>